<feature type="domain" description="Rhamnogalacturonase A/B/Epimerase-like pectate lyase" evidence="2">
    <location>
        <begin position="52"/>
        <end position="109"/>
    </location>
</feature>
<dbReference type="PROSITE" id="PS51318">
    <property type="entry name" value="TAT"/>
    <property type="match status" value="1"/>
</dbReference>
<dbReference type="InterPro" id="IPR024535">
    <property type="entry name" value="RHGA/B-epi-like_pectate_lyase"/>
</dbReference>
<dbReference type="Gene3D" id="2.160.20.10">
    <property type="entry name" value="Single-stranded right-handed beta-helix, Pectin lyase-like"/>
    <property type="match status" value="1"/>
</dbReference>
<keyword evidence="1" id="KW-0677">Repeat</keyword>
<evidence type="ECO:0000313" key="5">
    <source>
        <dbReference type="Proteomes" id="UP001596013"/>
    </source>
</evidence>
<evidence type="ECO:0000259" key="3">
    <source>
        <dbReference type="Pfam" id="PF13229"/>
    </source>
</evidence>
<dbReference type="SUPFAM" id="SSF51126">
    <property type="entry name" value="Pectin lyase-like"/>
    <property type="match status" value="1"/>
</dbReference>
<dbReference type="InterPro" id="IPR006626">
    <property type="entry name" value="PbH1"/>
</dbReference>
<dbReference type="PANTHER" id="PTHR22990">
    <property type="entry name" value="F-BOX ONLY PROTEIN"/>
    <property type="match status" value="1"/>
</dbReference>
<accession>A0ABW0JK96</accession>
<dbReference type="Proteomes" id="UP001596013">
    <property type="component" value="Unassembled WGS sequence"/>
</dbReference>
<dbReference type="SMART" id="SM00710">
    <property type="entry name" value="PbH1"/>
    <property type="match status" value="8"/>
</dbReference>
<reference evidence="5" key="1">
    <citation type="journal article" date="2019" name="Int. J. Syst. Evol. Microbiol.">
        <title>The Global Catalogue of Microorganisms (GCM) 10K type strain sequencing project: providing services to taxonomists for standard genome sequencing and annotation.</title>
        <authorList>
            <consortium name="The Broad Institute Genomics Platform"/>
            <consortium name="The Broad Institute Genome Sequencing Center for Infectious Disease"/>
            <person name="Wu L."/>
            <person name="Ma J."/>
        </authorList>
    </citation>
    <scope>NUCLEOTIDE SEQUENCE [LARGE SCALE GENOMIC DNA]</scope>
    <source>
        <strain evidence="5">JCM 17130</strain>
    </source>
</reference>
<evidence type="ECO:0000313" key="4">
    <source>
        <dbReference type="EMBL" id="MFC5436378.1"/>
    </source>
</evidence>
<dbReference type="PANTHER" id="PTHR22990:SF15">
    <property type="entry name" value="F-BOX ONLY PROTEIN 10"/>
    <property type="match status" value="1"/>
</dbReference>
<proteinExistence type="predicted"/>
<feature type="domain" description="Right handed beta helix" evidence="3">
    <location>
        <begin position="243"/>
        <end position="339"/>
    </location>
</feature>
<dbReference type="InterPro" id="IPR012334">
    <property type="entry name" value="Pectin_lyas_fold"/>
</dbReference>
<name>A0ABW0JK96_9GAMM</name>
<dbReference type="InterPro" id="IPR051550">
    <property type="entry name" value="SCF-Subunits/Alg-Epimerases"/>
</dbReference>
<dbReference type="InterPro" id="IPR011050">
    <property type="entry name" value="Pectin_lyase_fold/virulence"/>
</dbReference>
<evidence type="ECO:0000259" key="2">
    <source>
        <dbReference type="Pfam" id="PF12708"/>
    </source>
</evidence>
<dbReference type="InterPro" id="IPR006311">
    <property type="entry name" value="TAT_signal"/>
</dbReference>
<evidence type="ECO:0000256" key="1">
    <source>
        <dbReference type="ARBA" id="ARBA00022737"/>
    </source>
</evidence>
<dbReference type="Pfam" id="PF12708">
    <property type="entry name" value="Pect-lyase_RHGA_epim"/>
    <property type="match status" value="1"/>
</dbReference>
<protein>
    <submittedName>
        <fullName evidence="4">Right-handed parallel beta-helix repeat-containing protein</fullName>
    </submittedName>
</protein>
<dbReference type="RefSeq" id="WP_377303695.1">
    <property type="nucleotide sequence ID" value="NZ_JBHSMK010000004.1"/>
</dbReference>
<dbReference type="InterPro" id="IPR039448">
    <property type="entry name" value="Beta_helix"/>
</dbReference>
<sequence>MNRIRAARNLLPTRRGFLRGTLLLIAPLALSFVPVPVAAWARLPGDSGGPRIDVRDKGALGDGRHDDTAAIQAAIDALPASGGTVSIPDGNYMVDALRSINLRSNTRLQMTPAATLRAIANDSTHSYVIKVWRADNVQIIGGRVVGERDGHLGTTGEWGFGISIQASNNVSVIGTHISDCWGDGIWIGGLGKHASVVVSTGVTLDHVVSTNNRRQALSIGPVRGVRVIHSTFSNTHGTKPQDGIDIEPQGQGPASDIVFSDCTITGNLGSGLELSKNVSGVVLKHCRVQGNSGYGVLARDTSQLTIADNVITDNGLTGVMMRATASDVSITGNTLTGNSARYLRRFISSISSLRAGDRTLNLRVDQDARNVTVSGNKFQP</sequence>
<comment type="caution">
    <text evidence="4">The sequence shown here is derived from an EMBL/GenBank/DDBJ whole genome shotgun (WGS) entry which is preliminary data.</text>
</comment>
<dbReference type="Pfam" id="PF13229">
    <property type="entry name" value="Beta_helix"/>
    <property type="match status" value="1"/>
</dbReference>
<organism evidence="4 5">
    <name type="scientific">Rhodanobacter umsongensis</name>
    <dbReference type="NCBI Taxonomy" id="633153"/>
    <lineage>
        <taxon>Bacteria</taxon>
        <taxon>Pseudomonadati</taxon>
        <taxon>Pseudomonadota</taxon>
        <taxon>Gammaproteobacteria</taxon>
        <taxon>Lysobacterales</taxon>
        <taxon>Rhodanobacteraceae</taxon>
        <taxon>Rhodanobacter</taxon>
    </lineage>
</organism>
<dbReference type="EMBL" id="JBHSMK010000004">
    <property type="protein sequence ID" value="MFC5436378.1"/>
    <property type="molecule type" value="Genomic_DNA"/>
</dbReference>
<gene>
    <name evidence="4" type="ORF">ACFPME_07400</name>
</gene>
<keyword evidence="5" id="KW-1185">Reference proteome</keyword>